<evidence type="ECO:0000313" key="2">
    <source>
        <dbReference type="EMBL" id="CAG6734169.1"/>
    </source>
</evidence>
<dbReference type="PANTHER" id="PTHR43775">
    <property type="entry name" value="FATTY ACID SYNTHASE"/>
    <property type="match status" value="1"/>
</dbReference>
<dbReference type="SMART" id="SM00827">
    <property type="entry name" value="PKS_AT"/>
    <property type="match status" value="1"/>
</dbReference>
<dbReference type="InterPro" id="IPR029058">
    <property type="entry name" value="AB_hydrolase_fold"/>
</dbReference>
<dbReference type="Pfam" id="PF00698">
    <property type="entry name" value="Acyl_transf_1"/>
    <property type="match status" value="1"/>
</dbReference>
<dbReference type="GO" id="GO:0004312">
    <property type="term" value="F:fatty acid synthase activity"/>
    <property type="evidence" value="ECO:0007669"/>
    <property type="project" value="TreeGrafter"/>
</dbReference>
<dbReference type="InterPro" id="IPR016035">
    <property type="entry name" value="Acyl_Trfase/lysoPLipase"/>
</dbReference>
<proteinExistence type="predicted"/>
<dbReference type="EMBL" id="HBUF01391941">
    <property type="protein sequence ID" value="CAG6734169.1"/>
    <property type="molecule type" value="Transcribed_RNA"/>
</dbReference>
<dbReference type="SUPFAM" id="SSF53901">
    <property type="entry name" value="Thiolase-like"/>
    <property type="match status" value="2"/>
</dbReference>
<dbReference type="InterPro" id="IPR020841">
    <property type="entry name" value="PKS_Beta-ketoAc_synthase_dom"/>
</dbReference>
<dbReference type="InterPro" id="IPR014030">
    <property type="entry name" value="Ketoacyl_synth_N"/>
</dbReference>
<dbReference type="Gene3D" id="3.30.70.3290">
    <property type="match status" value="1"/>
</dbReference>
<evidence type="ECO:0000259" key="1">
    <source>
        <dbReference type="PROSITE" id="PS52004"/>
    </source>
</evidence>
<dbReference type="SMART" id="SM00829">
    <property type="entry name" value="PKS_ER"/>
    <property type="match status" value="1"/>
</dbReference>
<dbReference type="SUPFAM" id="SSF55048">
    <property type="entry name" value="Probable ACP-binding domain of malonyl-CoA ACP transacylase"/>
    <property type="match status" value="1"/>
</dbReference>
<dbReference type="InterPro" id="IPR020843">
    <property type="entry name" value="ER"/>
</dbReference>
<dbReference type="InterPro" id="IPR014043">
    <property type="entry name" value="Acyl_transferase_dom"/>
</dbReference>
<dbReference type="PROSITE" id="PS52004">
    <property type="entry name" value="KS3_2"/>
    <property type="match status" value="1"/>
</dbReference>
<dbReference type="CDD" id="cd00833">
    <property type="entry name" value="PKS"/>
    <property type="match status" value="1"/>
</dbReference>
<dbReference type="Gene3D" id="3.10.129.110">
    <property type="entry name" value="Polyketide synthase dehydratase"/>
    <property type="match status" value="1"/>
</dbReference>
<dbReference type="GO" id="GO:0016491">
    <property type="term" value="F:oxidoreductase activity"/>
    <property type="evidence" value="ECO:0007669"/>
    <property type="project" value="InterPro"/>
</dbReference>
<dbReference type="InterPro" id="IPR042104">
    <property type="entry name" value="PKS_dehydratase_sf"/>
</dbReference>
<dbReference type="Gene3D" id="3.90.180.10">
    <property type="entry name" value="Medium-chain alcohol dehydrogenases, catalytic domain"/>
    <property type="match status" value="1"/>
</dbReference>
<sequence>MAREKFEVVISGVGGMFPECNSFDDFRELLFSGKSGVTVDTRRWPQGSLDAPPGSGKIPSFDHLDSTFFGMTPNLTEVTDPLTRLCLEKSIEAIVDAGVNPADLSGTHTSVLVGSCISESEFIQLFSSKKLAILGTNRAMQANRISFSLNLTGQSYQLDTTWAGGMQCLDIAKRIVEEGSVDGCIVCVANLTISAAISKQMQGLGVLSKDEYTRSFSSDAGGYNRSEAIVSFYVQRKENARRSYGSIVEVGLKTFGDRDAIFAQNHSPQELKSLLEEVYENVDKSQIGFVEADGSGVRAIDAMELNVLKEVLVDSSKQTGNPLLVGSVKSNVGHTEASSTFVSVSKALVSMDSGLIPPNLSYTEPNPNADALINGDIKVVTQVTPLPAPLVGVTTMGLGSSFGHVVLKQHDKVKAHVYGKYEMYRDGLPRLITVSGRTEQGLRDILKKIKTYVADEEFAALFHQVFKTSIPRHNIRGYVLTPDLSPEDETENLEQVEYYEGLKKPIWFIFSGMGSQWNGMGNDLLRIPMFRASMERLAAVLAPKGVDLFEILTSPDPALFDNILNSFVGIAACQIGLVDILFALGITPDGIVGHSVGELGCAYADGCFTAEQMILAAHARGRASIETDTIDGKMAAIGLGYNQMKDMLADYPSIEIACHNAADSCTLSGPTADVEAVVAKLVADGVFARAVNVANIAYHSRYIAPAAPKLLEYLKEVIPDPKARSSKWVSSSILEEAWDSPLAQTSSPEYHTNNLLSSVYFEEASAHIPQNAICIEIAPHGLLQAILKRSLVAKEVINVPLTLRSVPDGVKFLFQSLGKLYLHGLELNLTPLYPEIEFPVSRGTKPLGQFLDWEHGTPYPLKDMNLQTVFKFEREIWVSIMDHILFSSQLLHGVHVLPAASLMLTAFESLSILRGLEPFSEPVVLQKVRFVRSVQMPTKRAIKIYTMICKGSGTFEMLLGNDSDDFETTDPFMTGSVNFMSQVMHFVDYKFNNLLADVILFQGNPVESAMGDEVYAYLKHFSLTQDPKCQAIKQVDTYKDNMVHAVIDFVANDWLLFLDNIIKVLSYIYVETKREIHVPYWIDSVLVDKQLFNYSLKDKHTTLVDVYYDLDSKIVQCPGLHIFGIRMKPVDDIALPNTVLDVKHLTFVPYQNPTAVTSPSQYSIVCLQLLLENIPPVDKGFKIALNLLTVDDVNNNAPTGSVKPNAALVEMIELLKLQANIEHRVIHYNQTKNNGLIDEHGKIASDTQCYTLVLCQDSASINEALMILGINPHSYLLVKMLKFEQLNLDPSLAVVSSVILDGNKYMFIKNNSENRGASSVVYAMNLNSVGESNAATLKYDLKPKIEEALQSNSNVLIILDSLPSCNVNQFIKQTFLQDDYLFKFFTLFKFFFILDRKAPLFSVTGKFYQEQVTKQLRVNIYKDGVWGSEKFLHREQYQIETFAYDHGFQYNSSSLLKDKVTNVNNQVDIKYLCISNRHMIVDGNSQEDRKYLELGPLEFAGTSPSGTKVIGITPFNKGVSKIQQDPILSWTLPDHWSLEDGVTVPLPYCLAYYILDPRFFGEAKANPYILLSTGLNATGLAFLNLLIDRRDQHKKVFMCVKNKKHRDYLIREYGQYIDEGYLQVLIYTGNRFDIDVKFATQGAGLDLIVNALSGSHFRSAINCTGFRSRMVNLNRKVGLDGTLIGLSMFLPSVELSTFGSDDLLGLSEEAKAEIVSAVTAGIASGVVKPIPSRVMTGPHTGVKALEKLNGSTEGDSFERIVLSLERERPKSLLPEPSVNVKYMFEPDKSYLIVGGKAGTWLDLAEFLLLRGARHILVTVDRNSLSCGALASRKLNLLLGRYPTCDIQMTGPTALDTEQGVLGRLKSCGDRELSAVFLLNMESETKLKNLHAVLQSEVYRCTLYISIYSNDSTLCDVRKANGYPTVCVQSESEDKKLDKVYEILDTLLYSVHGKQAQNESTATVLVDEINTDTQDNDFILLQNIKSHLPENLDELEELHAQLPSAPCWEEMLTRSPRKQWARGSYPIFLVPGLRPHTKLLKQFVQQLYHPCFVAKYPATSDSLVETAKQLIKELDQFNIRTFNLIADSWGGLLALHMAKQLTQAGLYVRLNLLDAAPATIRSWVGYFHDNLEIKLLSKYFPISSKDKQELSPLSWEDKLSHVLPRTSLYSSYASALTCLVSRLRMSWSSILNTAQDTELMPHVKILLLRPEGASESDSCKLERICSGLIEVFVTSSSSSYVDFLRDASTAQQVGDNFLYDYPESEAPLYFVREINATYECKLVNDSMAGL</sequence>
<dbReference type="Gene3D" id="3.40.47.10">
    <property type="match status" value="1"/>
</dbReference>
<dbReference type="SUPFAM" id="SSF53474">
    <property type="entry name" value="alpha/beta-Hydrolases"/>
    <property type="match status" value="1"/>
</dbReference>
<dbReference type="Pfam" id="PF02801">
    <property type="entry name" value="Ketoacyl-synt_C"/>
    <property type="match status" value="1"/>
</dbReference>
<protein>
    <submittedName>
        <fullName evidence="2">Fatty acid synthase</fullName>
    </submittedName>
</protein>
<dbReference type="InterPro" id="IPR014031">
    <property type="entry name" value="Ketoacyl_synth_C"/>
</dbReference>
<dbReference type="SMART" id="SM00825">
    <property type="entry name" value="PKS_KS"/>
    <property type="match status" value="1"/>
</dbReference>
<dbReference type="EMBL" id="HBUF01575301">
    <property type="protein sequence ID" value="CAG6768115.1"/>
    <property type="molecule type" value="Transcribed_RNA"/>
</dbReference>
<dbReference type="UniPathway" id="UPA00094"/>
<dbReference type="InterPro" id="IPR016036">
    <property type="entry name" value="Malonyl_transacylase_ACP-bd"/>
</dbReference>
<dbReference type="GO" id="GO:0006633">
    <property type="term" value="P:fatty acid biosynthetic process"/>
    <property type="evidence" value="ECO:0007669"/>
    <property type="project" value="UniProtKB-UniPathway"/>
</dbReference>
<dbReference type="InterPro" id="IPR016039">
    <property type="entry name" value="Thiolase-like"/>
</dbReference>
<feature type="domain" description="Ketosynthase family 3 (KS3)" evidence="1">
    <location>
        <begin position="5"/>
        <end position="409"/>
    </location>
</feature>
<reference evidence="2" key="1">
    <citation type="submission" date="2021-05" db="EMBL/GenBank/DDBJ databases">
        <authorList>
            <person name="Alioto T."/>
            <person name="Alioto T."/>
            <person name="Gomez Garrido J."/>
        </authorList>
    </citation>
    <scope>NUCLEOTIDE SEQUENCE</scope>
</reference>
<organism evidence="2">
    <name type="scientific">Cacopsylla melanoneura</name>
    <dbReference type="NCBI Taxonomy" id="428564"/>
    <lineage>
        <taxon>Eukaryota</taxon>
        <taxon>Metazoa</taxon>
        <taxon>Ecdysozoa</taxon>
        <taxon>Arthropoda</taxon>
        <taxon>Hexapoda</taxon>
        <taxon>Insecta</taxon>
        <taxon>Pterygota</taxon>
        <taxon>Neoptera</taxon>
        <taxon>Paraneoptera</taxon>
        <taxon>Hemiptera</taxon>
        <taxon>Sternorrhyncha</taxon>
        <taxon>Psylloidea</taxon>
        <taxon>Psyllidae</taxon>
        <taxon>Psyllinae</taxon>
        <taxon>Cacopsylla</taxon>
    </lineage>
</organism>
<dbReference type="Gene3D" id="3.40.366.10">
    <property type="entry name" value="Malonyl-Coenzyme A Acyl Carrier Protein, domain 2"/>
    <property type="match status" value="1"/>
</dbReference>
<dbReference type="Pfam" id="PF16197">
    <property type="entry name" value="KAsynt_C_assoc"/>
    <property type="match status" value="1"/>
</dbReference>
<dbReference type="Gene3D" id="3.40.50.1820">
    <property type="entry name" value="alpha/beta hydrolase"/>
    <property type="match status" value="1"/>
</dbReference>
<accession>A0A8D8YSV1</accession>
<dbReference type="PANTHER" id="PTHR43775:SF23">
    <property type="entry name" value="FATTY ACID SYNTHASE 3"/>
    <property type="match status" value="1"/>
</dbReference>
<dbReference type="InterPro" id="IPR001227">
    <property type="entry name" value="Ac_transferase_dom_sf"/>
</dbReference>
<dbReference type="InterPro" id="IPR032821">
    <property type="entry name" value="PKS_assoc"/>
</dbReference>
<dbReference type="Pfam" id="PF00109">
    <property type="entry name" value="ketoacyl-synt"/>
    <property type="match status" value="1"/>
</dbReference>
<dbReference type="InterPro" id="IPR050091">
    <property type="entry name" value="PKS_NRPS_Biosynth_Enz"/>
</dbReference>
<name>A0A8D8YSV1_9HEMI</name>
<dbReference type="SUPFAM" id="SSF52151">
    <property type="entry name" value="FabD/lysophospholipase-like"/>
    <property type="match status" value="1"/>
</dbReference>